<organism evidence="2 3">
    <name type="scientific">Galendromus occidentalis</name>
    <name type="common">western predatory mite</name>
    <dbReference type="NCBI Taxonomy" id="34638"/>
    <lineage>
        <taxon>Eukaryota</taxon>
        <taxon>Metazoa</taxon>
        <taxon>Ecdysozoa</taxon>
        <taxon>Arthropoda</taxon>
        <taxon>Chelicerata</taxon>
        <taxon>Arachnida</taxon>
        <taxon>Acari</taxon>
        <taxon>Parasitiformes</taxon>
        <taxon>Mesostigmata</taxon>
        <taxon>Gamasina</taxon>
        <taxon>Phytoseioidea</taxon>
        <taxon>Phytoseiidae</taxon>
        <taxon>Typhlodrominae</taxon>
        <taxon>Galendromus</taxon>
    </lineage>
</organism>
<dbReference type="KEGG" id="goe:114828037"/>
<feature type="domain" description="DUF6570" evidence="1">
    <location>
        <begin position="61"/>
        <end position="187"/>
    </location>
</feature>
<evidence type="ECO:0000313" key="2">
    <source>
        <dbReference type="Proteomes" id="UP000694867"/>
    </source>
</evidence>
<gene>
    <name evidence="3" type="primary">LOC114828037</name>
</gene>
<sequence>FRRMFSDNEFGHKCDVCDRIWFVRDLKPITSQMADYLAPYFPDEDAVSFRLCHNCYKICRNKKIPSLSRINGYTYPQKPTDLPKLHPVCERIISPRLPYMRVRRLRHEGSYGIIGQVINVPDVDTMVQCLPRSLDDDYAFNVNLRKNIVHKSSYICGSIKKSTIHAWLRYLVEQPLYRYYNIKIDWSVFKKLRVDRRTSRSIRGCH</sequence>
<protein>
    <submittedName>
        <fullName evidence="3">Uncharacterized protein LOC114828037</fullName>
    </submittedName>
</protein>
<dbReference type="GeneID" id="114828037"/>
<evidence type="ECO:0000313" key="3">
    <source>
        <dbReference type="RefSeq" id="XP_028966453.1"/>
    </source>
</evidence>
<dbReference type="Proteomes" id="UP000694867">
    <property type="component" value="Unplaced"/>
</dbReference>
<feature type="non-terminal residue" evidence="3">
    <location>
        <position position="1"/>
    </location>
</feature>
<accession>A0AAJ7WHR8</accession>
<reference evidence="3" key="1">
    <citation type="submission" date="2025-08" db="UniProtKB">
        <authorList>
            <consortium name="RefSeq"/>
        </authorList>
    </citation>
    <scope>IDENTIFICATION</scope>
</reference>
<proteinExistence type="predicted"/>
<evidence type="ECO:0000259" key="1">
    <source>
        <dbReference type="Pfam" id="PF20209"/>
    </source>
</evidence>
<dbReference type="RefSeq" id="XP_028966453.1">
    <property type="nucleotide sequence ID" value="XM_029110620.1"/>
</dbReference>
<dbReference type="InterPro" id="IPR046700">
    <property type="entry name" value="DUF6570"/>
</dbReference>
<dbReference type="Pfam" id="PF20209">
    <property type="entry name" value="DUF6570"/>
    <property type="match status" value="1"/>
</dbReference>
<keyword evidence="2" id="KW-1185">Reference proteome</keyword>
<dbReference type="AlphaFoldDB" id="A0AAJ7WHR8"/>
<name>A0AAJ7WHR8_9ACAR</name>